<dbReference type="SMART" id="SM00304">
    <property type="entry name" value="HAMP"/>
    <property type="match status" value="1"/>
</dbReference>
<keyword evidence="5" id="KW-0597">Phosphoprotein</keyword>
<dbReference type="InterPro" id="IPR005467">
    <property type="entry name" value="His_kinase_dom"/>
</dbReference>
<comment type="subcellular location">
    <subcellularLocation>
        <location evidence="2">Cell membrane</location>
        <topology evidence="2">Multi-pass membrane protein</topology>
    </subcellularLocation>
</comment>
<dbReference type="InterPro" id="IPR036890">
    <property type="entry name" value="HATPase_C_sf"/>
</dbReference>
<dbReference type="PROSITE" id="PS50112">
    <property type="entry name" value="PAS"/>
    <property type="match status" value="1"/>
</dbReference>
<dbReference type="InterPro" id="IPR003661">
    <property type="entry name" value="HisK_dim/P_dom"/>
</dbReference>
<keyword evidence="20" id="KW-1185">Reference proteome</keyword>
<evidence type="ECO:0000313" key="20">
    <source>
        <dbReference type="Proteomes" id="UP000566663"/>
    </source>
</evidence>
<keyword evidence="7 15" id="KW-0812">Transmembrane</keyword>
<evidence type="ECO:0000256" key="11">
    <source>
        <dbReference type="ARBA" id="ARBA00022989"/>
    </source>
</evidence>
<dbReference type="SUPFAM" id="SSF55874">
    <property type="entry name" value="ATPase domain of HSP90 chaperone/DNA topoisomerase II/histidine kinase"/>
    <property type="match status" value="1"/>
</dbReference>
<evidence type="ECO:0000256" key="9">
    <source>
        <dbReference type="ARBA" id="ARBA00022777"/>
    </source>
</evidence>
<dbReference type="Proteomes" id="UP000566663">
    <property type="component" value="Unassembled WGS sequence"/>
</dbReference>
<evidence type="ECO:0000259" key="17">
    <source>
        <dbReference type="PROSITE" id="PS50112"/>
    </source>
</evidence>
<evidence type="ECO:0000256" key="5">
    <source>
        <dbReference type="ARBA" id="ARBA00022553"/>
    </source>
</evidence>
<evidence type="ECO:0000313" key="19">
    <source>
        <dbReference type="EMBL" id="MBB5290968.1"/>
    </source>
</evidence>
<accession>A0A7W8MFA2</accession>
<evidence type="ECO:0000259" key="18">
    <source>
        <dbReference type="PROSITE" id="PS50885"/>
    </source>
</evidence>
<dbReference type="InterPro" id="IPR035965">
    <property type="entry name" value="PAS-like_dom_sf"/>
</dbReference>
<keyword evidence="12" id="KW-0902">Two-component regulatory system</keyword>
<feature type="domain" description="PAS" evidence="17">
    <location>
        <begin position="400"/>
        <end position="441"/>
    </location>
</feature>
<dbReference type="Pfam" id="PF02518">
    <property type="entry name" value="HATPase_c"/>
    <property type="match status" value="1"/>
</dbReference>
<name>A0A7W8MFA2_9CAUL</name>
<dbReference type="InterPro" id="IPR003594">
    <property type="entry name" value="HATPase_dom"/>
</dbReference>
<evidence type="ECO:0000256" key="15">
    <source>
        <dbReference type="SAM" id="Phobius"/>
    </source>
</evidence>
<dbReference type="InterPro" id="IPR017232">
    <property type="entry name" value="NtrY"/>
</dbReference>
<dbReference type="GO" id="GO:0006355">
    <property type="term" value="P:regulation of DNA-templated transcription"/>
    <property type="evidence" value="ECO:0007669"/>
    <property type="project" value="InterPro"/>
</dbReference>
<dbReference type="SMART" id="SM00091">
    <property type="entry name" value="PAS"/>
    <property type="match status" value="1"/>
</dbReference>
<dbReference type="SMART" id="SM00387">
    <property type="entry name" value="HATPase_c"/>
    <property type="match status" value="1"/>
</dbReference>
<dbReference type="RefSeq" id="WP_183251939.1">
    <property type="nucleotide sequence ID" value="NZ_JACHFZ010000001.1"/>
</dbReference>
<feature type="domain" description="HAMP" evidence="18">
    <location>
        <begin position="335"/>
        <end position="388"/>
    </location>
</feature>
<dbReference type="Gene3D" id="3.30.450.20">
    <property type="entry name" value="PAS domain"/>
    <property type="match status" value="1"/>
</dbReference>
<dbReference type="InterPro" id="IPR045671">
    <property type="entry name" value="NtrY-like_N"/>
</dbReference>
<evidence type="ECO:0000256" key="6">
    <source>
        <dbReference type="ARBA" id="ARBA00022679"/>
    </source>
</evidence>
<keyword evidence="6 19" id="KW-0808">Transferase</keyword>
<dbReference type="AlphaFoldDB" id="A0A7W8MFA2"/>
<dbReference type="PROSITE" id="PS50885">
    <property type="entry name" value="HAMP"/>
    <property type="match status" value="1"/>
</dbReference>
<dbReference type="CDD" id="cd00082">
    <property type="entry name" value="HisKA"/>
    <property type="match status" value="1"/>
</dbReference>
<dbReference type="CDD" id="cd06225">
    <property type="entry name" value="HAMP"/>
    <property type="match status" value="1"/>
</dbReference>
<dbReference type="PANTHER" id="PTHR45436">
    <property type="entry name" value="SENSOR HISTIDINE KINASE YKOH"/>
    <property type="match status" value="1"/>
</dbReference>
<organism evidence="19 20">
    <name type="scientific">Brevundimonas basaltis</name>
    <dbReference type="NCBI Taxonomy" id="472166"/>
    <lineage>
        <taxon>Bacteria</taxon>
        <taxon>Pseudomonadati</taxon>
        <taxon>Pseudomonadota</taxon>
        <taxon>Alphaproteobacteria</taxon>
        <taxon>Caulobacterales</taxon>
        <taxon>Caulobacteraceae</taxon>
        <taxon>Brevundimonas</taxon>
    </lineage>
</organism>
<dbReference type="PIRSF" id="PIRSF037532">
    <property type="entry name" value="STHK_NtrY"/>
    <property type="match status" value="1"/>
</dbReference>
<feature type="transmembrane region" description="Helical" evidence="15">
    <location>
        <begin position="68"/>
        <end position="91"/>
    </location>
</feature>
<proteinExistence type="predicted"/>
<feature type="compositionally biased region" description="Low complexity" evidence="14">
    <location>
        <begin position="757"/>
        <end position="766"/>
    </location>
</feature>
<dbReference type="InterPro" id="IPR003660">
    <property type="entry name" value="HAMP_dom"/>
</dbReference>
<dbReference type="EMBL" id="JACHFZ010000001">
    <property type="protein sequence ID" value="MBB5290968.1"/>
    <property type="molecule type" value="Genomic_DNA"/>
</dbReference>
<dbReference type="GO" id="GO:0000155">
    <property type="term" value="F:phosphorelay sensor kinase activity"/>
    <property type="evidence" value="ECO:0007669"/>
    <property type="project" value="InterPro"/>
</dbReference>
<keyword evidence="10" id="KW-0067">ATP-binding</keyword>
<sequence length="766" mass="81461">MTDAPSTPAGPDAAPLRGPARWFAGWSEERRRNTFLIAYSVAFLITAAAIWLVAVAPDAGDEGARGMAHQAVLVILGFNLLVIGGLGLVVGRRVLSLFQHRSQAGARLHLRFVTIFSLVALVPAVLIALVFGVVVNRGVDQWFSENVETAVNNGAAIGRAYTSDVSGEIDGDLAVIAEQLEGIRPLFGNPIQFSDALAQVGELFGYPAIYIIDDDGAVLASGEGPDAPPYMAPSPAALEEAAAGEEPSVQQPTRNPDAVRGLVAFPAYGEAYLYVVRPLRPGLFDQLAAAEESIVAYREAQKSRDRIQAAFALSYIETALLVLVGAIWLGMAAATSISAPIGRLVEAADRVASGDLTARVDGEDGPGEIKNLTAAFNRMTGDLEAQQAALRAASEEATGRTLFIETVLSGVSAGVIGVDRQRRVSAINDSAVELLGLSSGEDIIGHPLAEAAPELGELAGRAEAHIEEEIDVSRDDETRRLRVRIEGGVGGEMVLTFDDITRLVTAQRNAAWRDVARRIAHEIKNPLTPIQLSAERLRRRYRKQVGDDVEVFDRCTETIIRQVGDIGRMVDEFSSFARMPAPRFTAENPAELLREAVFAQRVAAPDIGVELIEPLPNVVLHADGRMVGQALTNILKNAGEAVAARRAIAPRAGDGKRPGVSARLEAADDLITFVIEDDGVGLPAKDRDRLTEPYVTTRDKGTGLGLAIVKRICEEHGGELRLADAEQLTGARVCVIFPLKSSLQSTGAAGGRDAKAARAPAVPAGE</sequence>
<dbReference type="GO" id="GO:0005886">
    <property type="term" value="C:plasma membrane"/>
    <property type="evidence" value="ECO:0007669"/>
    <property type="project" value="UniProtKB-SubCell"/>
</dbReference>
<keyword evidence="9 19" id="KW-0418">Kinase</keyword>
<feature type="region of interest" description="Disordered" evidence="14">
    <location>
        <begin position="744"/>
        <end position="766"/>
    </location>
</feature>
<keyword evidence="8" id="KW-0547">Nucleotide-binding</keyword>
<dbReference type="InterPro" id="IPR013767">
    <property type="entry name" value="PAS_fold"/>
</dbReference>
<dbReference type="SMART" id="SM00388">
    <property type="entry name" value="HisKA"/>
    <property type="match status" value="1"/>
</dbReference>
<protein>
    <recommendedName>
        <fullName evidence="3">histidine kinase</fullName>
        <ecNumber evidence="3">2.7.13.3</ecNumber>
    </recommendedName>
</protein>
<feature type="domain" description="Histidine kinase" evidence="16">
    <location>
        <begin position="518"/>
        <end position="741"/>
    </location>
</feature>
<comment type="catalytic activity">
    <reaction evidence="1">
        <text>ATP + protein L-histidine = ADP + protein N-phospho-L-histidine.</text>
        <dbReference type="EC" id="2.7.13.3"/>
    </reaction>
</comment>
<dbReference type="InterPro" id="IPR000014">
    <property type="entry name" value="PAS"/>
</dbReference>
<evidence type="ECO:0000256" key="12">
    <source>
        <dbReference type="ARBA" id="ARBA00023012"/>
    </source>
</evidence>
<dbReference type="PROSITE" id="PS50109">
    <property type="entry name" value="HIS_KIN"/>
    <property type="match status" value="1"/>
</dbReference>
<dbReference type="InterPro" id="IPR050428">
    <property type="entry name" value="TCS_sensor_his_kinase"/>
</dbReference>
<dbReference type="PRINTS" id="PR00344">
    <property type="entry name" value="BCTRLSENSOR"/>
</dbReference>
<evidence type="ECO:0000256" key="7">
    <source>
        <dbReference type="ARBA" id="ARBA00022692"/>
    </source>
</evidence>
<evidence type="ECO:0000256" key="14">
    <source>
        <dbReference type="SAM" id="MobiDB-lite"/>
    </source>
</evidence>
<evidence type="ECO:0000256" key="1">
    <source>
        <dbReference type="ARBA" id="ARBA00000085"/>
    </source>
</evidence>
<reference evidence="19 20" key="1">
    <citation type="submission" date="2020-08" db="EMBL/GenBank/DDBJ databases">
        <title>Genomic Encyclopedia of Type Strains, Phase IV (KMG-IV): sequencing the most valuable type-strain genomes for metagenomic binning, comparative biology and taxonomic classification.</title>
        <authorList>
            <person name="Goeker M."/>
        </authorList>
    </citation>
    <scope>NUCLEOTIDE SEQUENCE [LARGE SCALE GENOMIC DNA]</scope>
    <source>
        <strain evidence="19 20">DSM 25335</strain>
    </source>
</reference>
<dbReference type="SUPFAM" id="SSF55785">
    <property type="entry name" value="PYP-like sensor domain (PAS domain)"/>
    <property type="match status" value="1"/>
</dbReference>
<dbReference type="SUPFAM" id="SSF158472">
    <property type="entry name" value="HAMP domain-like"/>
    <property type="match status" value="1"/>
</dbReference>
<dbReference type="Pfam" id="PF00672">
    <property type="entry name" value="HAMP"/>
    <property type="match status" value="1"/>
</dbReference>
<dbReference type="GO" id="GO:0005524">
    <property type="term" value="F:ATP binding"/>
    <property type="evidence" value="ECO:0007669"/>
    <property type="project" value="UniProtKB-KW"/>
</dbReference>
<dbReference type="Gene3D" id="1.10.287.130">
    <property type="match status" value="1"/>
</dbReference>
<dbReference type="Pfam" id="PF00512">
    <property type="entry name" value="HisKA"/>
    <property type="match status" value="1"/>
</dbReference>
<dbReference type="InterPro" id="IPR004358">
    <property type="entry name" value="Sig_transdc_His_kin-like_C"/>
</dbReference>
<dbReference type="Gene3D" id="6.10.340.10">
    <property type="match status" value="1"/>
</dbReference>
<dbReference type="SUPFAM" id="SSF47384">
    <property type="entry name" value="Homodimeric domain of signal transducing histidine kinase"/>
    <property type="match status" value="1"/>
</dbReference>
<dbReference type="CDD" id="cd00130">
    <property type="entry name" value="PAS"/>
    <property type="match status" value="1"/>
</dbReference>
<dbReference type="Gene3D" id="3.30.565.10">
    <property type="entry name" value="Histidine kinase-like ATPase, C-terminal domain"/>
    <property type="match status" value="1"/>
</dbReference>
<keyword evidence="4" id="KW-1003">Cell membrane</keyword>
<evidence type="ECO:0000256" key="2">
    <source>
        <dbReference type="ARBA" id="ARBA00004651"/>
    </source>
</evidence>
<keyword evidence="11 15" id="KW-1133">Transmembrane helix</keyword>
<evidence type="ECO:0000256" key="10">
    <source>
        <dbReference type="ARBA" id="ARBA00022840"/>
    </source>
</evidence>
<evidence type="ECO:0000256" key="3">
    <source>
        <dbReference type="ARBA" id="ARBA00012438"/>
    </source>
</evidence>
<feature type="transmembrane region" description="Helical" evidence="15">
    <location>
        <begin position="112"/>
        <end position="135"/>
    </location>
</feature>
<gene>
    <name evidence="19" type="ORF">HNQ67_000464</name>
</gene>
<comment type="caution">
    <text evidence="19">The sequence shown here is derived from an EMBL/GenBank/DDBJ whole genome shotgun (WGS) entry which is preliminary data.</text>
</comment>
<dbReference type="InterPro" id="IPR036097">
    <property type="entry name" value="HisK_dim/P_sf"/>
</dbReference>
<dbReference type="Pfam" id="PF19312">
    <property type="entry name" value="NtrY_N"/>
    <property type="match status" value="1"/>
</dbReference>
<dbReference type="PANTHER" id="PTHR45436:SF5">
    <property type="entry name" value="SENSOR HISTIDINE KINASE TRCS"/>
    <property type="match status" value="1"/>
</dbReference>
<evidence type="ECO:0000256" key="4">
    <source>
        <dbReference type="ARBA" id="ARBA00022475"/>
    </source>
</evidence>
<evidence type="ECO:0000256" key="8">
    <source>
        <dbReference type="ARBA" id="ARBA00022741"/>
    </source>
</evidence>
<evidence type="ECO:0000259" key="16">
    <source>
        <dbReference type="PROSITE" id="PS50109"/>
    </source>
</evidence>
<keyword evidence="13 15" id="KW-0472">Membrane</keyword>
<feature type="transmembrane region" description="Helical" evidence="15">
    <location>
        <begin position="36"/>
        <end position="56"/>
    </location>
</feature>
<dbReference type="EC" id="2.7.13.3" evidence="3"/>
<evidence type="ECO:0000256" key="13">
    <source>
        <dbReference type="ARBA" id="ARBA00023136"/>
    </source>
</evidence>
<dbReference type="Pfam" id="PF00989">
    <property type="entry name" value="PAS"/>
    <property type="match status" value="1"/>
</dbReference>